<dbReference type="HOGENOM" id="CLU_031365_1_2_0"/>
<evidence type="ECO:0000256" key="2">
    <source>
        <dbReference type="ARBA" id="ARBA00022475"/>
    </source>
</evidence>
<evidence type="ECO:0000256" key="4">
    <source>
        <dbReference type="ARBA" id="ARBA00022989"/>
    </source>
</evidence>
<dbReference type="AlphaFoldDB" id="A0A081C2T6"/>
<dbReference type="InterPro" id="IPR043428">
    <property type="entry name" value="LivM-like"/>
</dbReference>
<reference evidence="7" key="1">
    <citation type="journal article" date="2015" name="PeerJ">
        <title>First genomic representation of candidate bacterial phylum KSB3 points to enhanced environmental sensing as a trigger of wastewater bulking.</title>
        <authorList>
            <person name="Sekiguchi Y."/>
            <person name="Ohashi A."/>
            <person name="Parks D.H."/>
            <person name="Yamauchi T."/>
            <person name="Tyson G.W."/>
            <person name="Hugenholtz P."/>
        </authorList>
    </citation>
    <scope>NUCLEOTIDE SEQUENCE [LARGE SCALE GENOMIC DNA]</scope>
</reference>
<keyword evidence="3 6" id="KW-0812">Transmembrane</keyword>
<sequence length="336" mass="37091">MKPKPINFFLSIGAVVLLFVILFFAQHGLDAYKLRILNLCAIYTILAVSMNLINGFTGQFSLGHAGFMAVGAYVTAILTLSPEQKKVIYFIEPIIPFLGNLCLPFFPALLIAGLVSAFFGLLIGVPTLRLKGDYLAIATLGFSEIIRVVFTNIVTITNGALGLKNIPEYTNLYWSWGWAIFTVFFIKRLVNSSYGRAMMGIRDNEVAAEAMGVNLFSHKIMAFLVGSFFAGVGGGLLANLITTIDPKTFMPFLTYQILMIIVVGGLGSISGSVIAACIFAWMMENLRFLDNVVPGMRMVFFSVILLLVILFARKGLMGGKEFTWDWIVNRTQKQRI</sequence>
<protein>
    <submittedName>
        <fullName evidence="7">Inner-membrane translocator</fullName>
    </submittedName>
</protein>
<dbReference type="PANTHER" id="PTHR30482">
    <property type="entry name" value="HIGH-AFFINITY BRANCHED-CHAIN AMINO ACID TRANSPORT SYSTEM PERMEASE"/>
    <property type="match status" value="1"/>
</dbReference>
<feature type="transmembrane region" description="Helical" evidence="6">
    <location>
        <begin position="295"/>
        <end position="312"/>
    </location>
</feature>
<feature type="transmembrane region" description="Helical" evidence="6">
    <location>
        <begin position="173"/>
        <end position="190"/>
    </location>
</feature>
<dbReference type="Pfam" id="PF02653">
    <property type="entry name" value="BPD_transp_2"/>
    <property type="match status" value="1"/>
</dbReference>
<feature type="transmembrane region" description="Helical" evidence="6">
    <location>
        <begin position="253"/>
        <end position="283"/>
    </location>
</feature>
<keyword evidence="8" id="KW-1185">Reference proteome</keyword>
<organism evidence="7">
    <name type="scientific">Vecturithrix granuli</name>
    <dbReference type="NCBI Taxonomy" id="1499967"/>
    <lineage>
        <taxon>Bacteria</taxon>
        <taxon>Candidatus Moduliflexota</taxon>
        <taxon>Candidatus Vecturitrichia</taxon>
        <taxon>Candidatus Vecturitrichales</taxon>
        <taxon>Candidatus Vecturitrichaceae</taxon>
        <taxon>Candidatus Vecturithrix</taxon>
    </lineage>
</organism>
<keyword evidence="2" id="KW-1003">Cell membrane</keyword>
<feature type="transmembrane region" description="Helical" evidence="6">
    <location>
        <begin position="101"/>
        <end position="123"/>
    </location>
</feature>
<dbReference type="eggNOG" id="COG4177">
    <property type="taxonomic scope" value="Bacteria"/>
</dbReference>
<evidence type="ECO:0000256" key="3">
    <source>
        <dbReference type="ARBA" id="ARBA00022692"/>
    </source>
</evidence>
<evidence type="ECO:0000256" key="5">
    <source>
        <dbReference type="ARBA" id="ARBA00023136"/>
    </source>
</evidence>
<dbReference type="CDD" id="cd06581">
    <property type="entry name" value="TM_PBP1_LivM_like"/>
    <property type="match status" value="1"/>
</dbReference>
<evidence type="ECO:0000256" key="6">
    <source>
        <dbReference type="SAM" id="Phobius"/>
    </source>
</evidence>
<proteinExistence type="predicted"/>
<feature type="transmembrane region" description="Helical" evidence="6">
    <location>
        <begin position="6"/>
        <end position="24"/>
    </location>
</feature>
<evidence type="ECO:0000256" key="1">
    <source>
        <dbReference type="ARBA" id="ARBA00004651"/>
    </source>
</evidence>
<feature type="transmembrane region" description="Helical" evidence="6">
    <location>
        <begin position="36"/>
        <end position="56"/>
    </location>
</feature>
<keyword evidence="5 6" id="KW-0472">Membrane</keyword>
<dbReference type="GO" id="GO:0015658">
    <property type="term" value="F:branched-chain amino acid transmembrane transporter activity"/>
    <property type="evidence" value="ECO:0007669"/>
    <property type="project" value="InterPro"/>
</dbReference>
<keyword evidence="4 6" id="KW-1133">Transmembrane helix</keyword>
<gene>
    <name evidence="7" type="ORF">U27_05866</name>
</gene>
<dbReference type="PANTHER" id="PTHR30482:SF10">
    <property type="entry name" value="HIGH-AFFINITY BRANCHED-CHAIN AMINO ACID TRANSPORT PROTEIN BRAE"/>
    <property type="match status" value="1"/>
</dbReference>
<feature type="transmembrane region" description="Helical" evidence="6">
    <location>
        <begin position="220"/>
        <end position="241"/>
    </location>
</feature>
<feature type="transmembrane region" description="Helical" evidence="6">
    <location>
        <begin position="62"/>
        <end position="80"/>
    </location>
</feature>
<accession>A0A081C2T6</accession>
<evidence type="ECO:0000313" key="7">
    <source>
        <dbReference type="EMBL" id="GAK58891.1"/>
    </source>
</evidence>
<dbReference type="GO" id="GO:0005886">
    <property type="term" value="C:plasma membrane"/>
    <property type="evidence" value="ECO:0007669"/>
    <property type="project" value="UniProtKB-SubCell"/>
</dbReference>
<comment type="subcellular location">
    <subcellularLocation>
        <location evidence="1">Cell membrane</location>
        <topology evidence="1">Multi-pass membrane protein</topology>
    </subcellularLocation>
</comment>
<name>A0A081C2T6_VECG1</name>
<feature type="transmembrane region" description="Helical" evidence="6">
    <location>
        <begin position="135"/>
        <end position="161"/>
    </location>
</feature>
<dbReference type="EMBL" id="DF820468">
    <property type="protein sequence ID" value="GAK58891.1"/>
    <property type="molecule type" value="Genomic_DNA"/>
</dbReference>
<evidence type="ECO:0000313" key="8">
    <source>
        <dbReference type="Proteomes" id="UP000030661"/>
    </source>
</evidence>
<dbReference type="Proteomes" id="UP000030661">
    <property type="component" value="Unassembled WGS sequence"/>
</dbReference>
<dbReference type="InterPro" id="IPR001851">
    <property type="entry name" value="ABC_transp_permease"/>
</dbReference>
<dbReference type="STRING" id="1499967.U27_05866"/>